<dbReference type="Proteomes" id="UP000283254">
    <property type="component" value="Unassembled WGS sequence"/>
</dbReference>
<organism evidence="1 2">
    <name type="scientific">Massilia aurea</name>
    <dbReference type="NCBI Taxonomy" id="373040"/>
    <lineage>
        <taxon>Bacteria</taxon>
        <taxon>Pseudomonadati</taxon>
        <taxon>Pseudomonadota</taxon>
        <taxon>Betaproteobacteria</taxon>
        <taxon>Burkholderiales</taxon>
        <taxon>Oxalobacteraceae</taxon>
        <taxon>Telluria group</taxon>
        <taxon>Massilia</taxon>
    </lineage>
</organism>
<accession>A0A422QMG8</accession>
<sequence>NVFVMTATQDQRLGYALDSQWYGTPEFTTMMRDALSKLSAADVNAAIKKHLSAKNLSVVIITKDAAGLKQALLSDAFSPIKYDANKPQSLLDEDKQIGEMKLNIKPEAVTITPAAQVFAK</sequence>
<proteinExistence type="predicted"/>
<dbReference type="SUPFAM" id="SSF63411">
    <property type="entry name" value="LuxS/MPP-like metallohydrolase"/>
    <property type="match status" value="1"/>
</dbReference>
<comment type="caution">
    <text evidence="1">The sequence shown here is derived from an EMBL/GenBank/DDBJ whole genome shotgun (WGS) entry which is preliminary data.</text>
</comment>
<dbReference type="InterPro" id="IPR011249">
    <property type="entry name" value="Metalloenz_LuxS/M16"/>
</dbReference>
<name>A0A422QMG8_9BURK</name>
<keyword evidence="2" id="KW-1185">Reference proteome</keyword>
<dbReference type="GO" id="GO:0046872">
    <property type="term" value="F:metal ion binding"/>
    <property type="evidence" value="ECO:0007669"/>
    <property type="project" value="InterPro"/>
</dbReference>
<evidence type="ECO:0000313" key="1">
    <source>
        <dbReference type="EMBL" id="RNF30981.1"/>
    </source>
</evidence>
<protein>
    <recommendedName>
        <fullName evidence="3">Peptidase M16</fullName>
    </recommendedName>
</protein>
<feature type="non-terminal residue" evidence="1">
    <location>
        <position position="1"/>
    </location>
</feature>
<dbReference type="AlphaFoldDB" id="A0A422QMG8"/>
<gene>
    <name evidence="1" type="ORF">NM04_09750</name>
</gene>
<evidence type="ECO:0000313" key="2">
    <source>
        <dbReference type="Proteomes" id="UP000283254"/>
    </source>
</evidence>
<reference evidence="1" key="1">
    <citation type="submission" date="2014-10" db="EMBL/GenBank/DDBJ databases">
        <title>Massilia sp. genome.</title>
        <authorList>
            <person name="Xu B."/>
            <person name="Dai L."/>
            <person name="Huang Z."/>
        </authorList>
    </citation>
    <scope>NUCLEOTIDE SEQUENCE [LARGE SCALE GENOMIC DNA]</scope>
    <source>
        <strain evidence="1">CFS-1</strain>
    </source>
</reference>
<evidence type="ECO:0008006" key="3">
    <source>
        <dbReference type="Google" id="ProtNLM"/>
    </source>
</evidence>
<dbReference type="EMBL" id="JSAB01000079">
    <property type="protein sequence ID" value="RNF30981.1"/>
    <property type="molecule type" value="Genomic_DNA"/>
</dbReference>
<dbReference type="Gene3D" id="3.30.830.10">
    <property type="entry name" value="Metalloenzyme, LuxS/M16 peptidase-like"/>
    <property type="match status" value="1"/>
</dbReference>